<comment type="caution">
    <text evidence="3">The sequence shown here is derived from an EMBL/GenBank/DDBJ whole genome shotgun (WGS) entry which is preliminary data.</text>
</comment>
<keyword evidence="1" id="KW-0812">Transmembrane</keyword>
<accession>A0A4R9GK37</accession>
<evidence type="ECO:0000313" key="3">
    <source>
        <dbReference type="EMBL" id="TGK14060.1"/>
    </source>
</evidence>
<keyword evidence="1" id="KW-0472">Membrane</keyword>
<dbReference type="OrthoDB" id="320429at2"/>
<feature type="domain" description="Histidine kinase N-terminal 7TM region" evidence="2">
    <location>
        <begin position="3"/>
        <end position="189"/>
    </location>
</feature>
<feature type="transmembrane region" description="Helical" evidence="1">
    <location>
        <begin position="193"/>
        <end position="212"/>
    </location>
</feature>
<keyword evidence="1" id="KW-1133">Transmembrane helix</keyword>
<name>A0A4R9GK37_9LEPT</name>
<dbReference type="Proteomes" id="UP000298458">
    <property type="component" value="Unassembled WGS sequence"/>
</dbReference>
<proteinExistence type="predicted"/>
<dbReference type="Pfam" id="PF16927">
    <property type="entry name" value="HisKA_7TM"/>
    <property type="match status" value="1"/>
</dbReference>
<evidence type="ECO:0000256" key="1">
    <source>
        <dbReference type="SAM" id="Phobius"/>
    </source>
</evidence>
<evidence type="ECO:0000313" key="4">
    <source>
        <dbReference type="Proteomes" id="UP000298458"/>
    </source>
</evidence>
<protein>
    <recommendedName>
        <fullName evidence="2">Histidine kinase N-terminal 7TM region domain-containing protein</fullName>
    </recommendedName>
</protein>
<feature type="transmembrane region" description="Helical" evidence="1">
    <location>
        <begin position="129"/>
        <end position="153"/>
    </location>
</feature>
<dbReference type="EMBL" id="RQET01000001">
    <property type="protein sequence ID" value="TGK14060.1"/>
    <property type="molecule type" value="Genomic_DNA"/>
</dbReference>
<gene>
    <name evidence="3" type="ORF">EHO60_01575</name>
</gene>
<feature type="transmembrane region" description="Helical" evidence="1">
    <location>
        <begin position="165"/>
        <end position="187"/>
    </location>
</feature>
<feature type="transmembrane region" description="Helical" evidence="1">
    <location>
        <begin position="90"/>
        <end position="109"/>
    </location>
</feature>
<dbReference type="AlphaFoldDB" id="A0A4R9GK37"/>
<dbReference type="RefSeq" id="WP_135766401.1">
    <property type="nucleotide sequence ID" value="NZ_RQET01000001.1"/>
</dbReference>
<reference evidence="3" key="1">
    <citation type="journal article" date="2019" name="PLoS Negl. Trop. Dis.">
        <title>Revisiting the worldwide diversity of Leptospira species in the environment.</title>
        <authorList>
            <person name="Vincent A.T."/>
            <person name="Schiettekatte O."/>
            <person name="Bourhy P."/>
            <person name="Veyrier F.J."/>
            <person name="Picardeau M."/>
        </authorList>
    </citation>
    <scope>NUCLEOTIDE SEQUENCE [LARGE SCALE GENOMIC DNA]</scope>
    <source>
        <strain evidence="3">SSW15</strain>
    </source>
</reference>
<evidence type="ECO:0000259" key="2">
    <source>
        <dbReference type="Pfam" id="PF16927"/>
    </source>
</evidence>
<sequence length="305" mass="35367">MAFVTFLILSLSGFFFYKNSTGNSICKAYALMTLSSSIWALLKFLTQFDFPYGLQSVWVNLIPIPTLFIPILLTYVTWNYTRPTDSSYPFTFLMVLHGVAILFFLYLALTGVLTPFRLQNGELIYRGGVSYFVACFYIYFSVLFCLGVLVRNIFRGDYLLRLRSIYMFVGIFLGGFFSAIFVVVLPLAGLYELSHWGVLGLLPFLWFSWVPIAKEHLFNTELLDFKQDLRNPKFSNAIIFINRCFLNYLDEKSFKEVCDKYEAEQRKILMEITAKLSVDQLANPSGFRLKMNSQVEKIMNLFLRF</sequence>
<keyword evidence="4" id="KW-1185">Reference proteome</keyword>
<feature type="transmembrane region" description="Helical" evidence="1">
    <location>
        <begin position="54"/>
        <end position="78"/>
    </location>
</feature>
<dbReference type="InterPro" id="IPR031621">
    <property type="entry name" value="HisKA_7TM"/>
</dbReference>
<organism evidence="3 4">
    <name type="scientific">Leptospira fletcheri</name>
    <dbReference type="NCBI Taxonomy" id="2484981"/>
    <lineage>
        <taxon>Bacteria</taxon>
        <taxon>Pseudomonadati</taxon>
        <taxon>Spirochaetota</taxon>
        <taxon>Spirochaetia</taxon>
        <taxon>Leptospirales</taxon>
        <taxon>Leptospiraceae</taxon>
        <taxon>Leptospira</taxon>
    </lineage>
</organism>